<reference evidence="2" key="1">
    <citation type="submission" date="2018-11" db="EMBL/GenBank/DDBJ databases">
        <title>Genome sequencing of a novel mesophilic and cellulolytic organism within the genus Hungateiclostridium.</title>
        <authorList>
            <person name="Rettenmaier R."/>
            <person name="Liebl W."/>
            <person name="Zverlov V."/>
        </authorList>
    </citation>
    <scope>NUCLEOTIDE SEQUENCE [LARGE SCALE GENOMIC DNA]</scope>
    <source>
        <strain evidence="2">N2K1</strain>
    </source>
</reference>
<comment type="caution">
    <text evidence="1">The sequence shown here is derived from an EMBL/GenBank/DDBJ whole genome shotgun (WGS) entry which is preliminary data.</text>
</comment>
<keyword evidence="2" id="KW-1185">Reference proteome</keyword>
<dbReference type="Proteomes" id="UP000289166">
    <property type="component" value="Unassembled WGS sequence"/>
</dbReference>
<dbReference type="RefSeq" id="WP_128706573.1">
    <property type="nucleotide sequence ID" value="NZ_RLII01000063.1"/>
</dbReference>
<accession>A0A4Q0I032</accession>
<evidence type="ECO:0000313" key="1">
    <source>
        <dbReference type="EMBL" id="RXE57550.1"/>
    </source>
</evidence>
<dbReference type="AlphaFoldDB" id="A0A4Q0I032"/>
<dbReference type="OrthoDB" id="2647808at2"/>
<dbReference type="EMBL" id="RLII01000063">
    <property type="protein sequence ID" value="RXE57550.1"/>
    <property type="molecule type" value="Genomic_DNA"/>
</dbReference>
<evidence type="ECO:0000313" key="2">
    <source>
        <dbReference type="Proteomes" id="UP000289166"/>
    </source>
</evidence>
<name>A0A4Q0I032_9FIRM</name>
<proteinExistence type="predicted"/>
<protein>
    <submittedName>
        <fullName evidence="1">Uncharacterized protein</fullName>
    </submittedName>
</protein>
<organism evidence="1 2">
    <name type="scientific">Acetivibrio mesophilus</name>
    <dbReference type="NCBI Taxonomy" id="2487273"/>
    <lineage>
        <taxon>Bacteria</taxon>
        <taxon>Bacillati</taxon>
        <taxon>Bacillota</taxon>
        <taxon>Clostridia</taxon>
        <taxon>Eubacteriales</taxon>
        <taxon>Oscillospiraceae</taxon>
        <taxon>Acetivibrio</taxon>
    </lineage>
</organism>
<sequence>MAKAKIEMLISILKYIDIDYMSEEECNSIYFLDVNNTEQQKQIIRTIIVPGFKELNNTSQERLKEVLKLCLQDMESVNVIFERVSMPFENDIEDKKAFLENIYEELFGKL</sequence>
<gene>
    <name evidence="1" type="ORF">EFD62_17130</name>
</gene>